<name>A0A1R0H7X1_9FUNG</name>
<keyword evidence="2" id="KW-1185">Reference proteome</keyword>
<dbReference type="Proteomes" id="UP000187455">
    <property type="component" value="Unassembled WGS sequence"/>
</dbReference>
<sequence>MPSPSSGKGFQPLLLPTLEFDVNRNIFRSKKRKISATQQQEVVLNVIEDQISPFKAQDLNNSAIDIILLKQRSAKR</sequence>
<gene>
    <name evidence="1" type="ORF">AYI68_g563</name>
</gene>
<dbReference type="EMBL" id="LSSL01000172">
    <property type="protein sequence ID" value="OLY85247.1"/>
    <property type="molecule type" value="Genomic_DNA"/>
</dbReference>
<organism evidence="1 2">
    <name type="scientific">Smittium mucronatum</name>
    <dbReference type="NCBI Taxonomy" id="133383"/>
    <lineage>
        <taxon>Eukaryota</taxon>
        <taxon>Fungi</taxon>
        <taxon>Fungi incertae sedis</taxon>
        <taxon>Zoopagomycota</taxon>
        <taxon>Kickxellomycotina</taxon>
        <taxon>Harpellomycetes</taxon>
        <taxon>Harpellales</taxon>
        <taxon>Legeriomycetaceae</taxon>
        <taxon>Smittium</taxon>
    </lineage>
</organism>
<evidence type="ECO:0000313" key="2">
    <source>
        <dbReference type="Proteomes" id="UP000187455"/>
    </source>
</evidence>
<evidence type="ECO:0000313" key="1">
    <source>
        <dbReference type="EMBL" id="OLY85247.1"/>
    </source>
</evidence>
<proteinExistence type="predicted"/>
<dbReference type="AlphaFoldDB" id="A0A1R0H7X1"/>
<reference evidence="1 2" key="1">
    <citation type="journal article" date="2016" name="Mol. Biol. Evol.">
        <title>Genome-Wide Survey of Gut Fungi (Harpellales) Reveals the First Horizontally Transferred Ubiquitin Gene from a Mosquito Host.</title>
        <authorList>
            <person name="Wang Y."/>
            <person name="White M.M."/>
            <person name="Kvist S."/>
            <person name="Moncalvo J.M."/>
        </authorList>
    </citation>
    <scope>NUCLEOTIDE SEQUENCE [LARGE SCALE GENOMIC DNA]</scope>
    <source>
        <strain evidence="1 2">ALG-7-W6</strain>
    </source>
</reference>
<comment type="caution">
    <text evidence="1">The sequence shown here is derived from an EMBL/GenBank/DDBJ whole genome shotgun (WGS) entry which is preliminary data.</text>
</comment>
<protein>
    <submittedName>
        <fullName evidence="1">Uncharacterized protein</fullName>
    </submittedName>
</protein>
<accession>A0A1R0H7X1</accession>